<organism evidence="2 3">
    <name type="scientific">Phytoactinopolyspora mesophila</name>
    <dbReference type="NCBI Taxonomy" id="2650750"/>
    <lineage>
        <taxon>Bacteria</taxon>
        <taxon>Bacillati</taxon>
        <taxon>Actinomycetota</taxon>
        <taxon>Actinomycetes</taxon>
        <taxon>Jiangellales</taxon>
        <taxon>Jiangellaceae</taxon>
        <taxon>Phytoactinopolyspora</taxon>
    </lineage>
</organism>
<dbReference type="GO" id="GO:0051536">
    <property type="term" value="F:iron-sulfur cluster binding"/>
    <property type="evidence" value="ECO:0007669"/>
    <property type="project" value="InterPro"/>
</dbReference>
<name>A0A7K3M2N7_9ACTN</name>
<dbReference type="GO" id="GO:0016491">
    <property type="term" value="F:oxidoreductase activity"/>
    <property type="evidence" value="ECO:0007669"/>
    <property type="project" value="UniProtKB-KW"/>
</dbReference>
<dbReference type="Proteomes" id="UP000460435">
    <property type="component" value="Unassembled WGS sequence"/>
</dbReference>
<dbReference type="Gene3D" id="3.10.20.440">
    <property type="entry name" value="2Fe-2S iron-sulphur cluster binding domain, sarcosine oxidase, alpha subunit, N-terminal domain"/>
    <property type="match status" value="1"/>
</dbReference>
<dbReference type="InterPro" id="IPR042204">
    <property type="entry name" value="2Fe-2S-bd_N"/>
</dbReference>
<dbReference type="RefSeq" id="WP_162450248.1">
    <property type="nucleotide sequence ID" value="NZ_WLZY01000003.1"/>
</dbReference>
<dbReference type="EMBL" id="WLZY01000003">
    <property type="protein sequence ID" value="NDL57555.1"/>
    <property type="molecule type" value="Genomic_DNA"/>
</dbReference>
<dbReference type="Pfam" id="PF13510">
    <property type="entry name" value="Fer2_4"/>
    <property type="match status" value="1"/>
</dbReference>
<dbReference type="AlphaFoldDB" id="A0A7K3M2N7"/>
<protein>
    <submittedName>
        <fullName evidence="2">(2Fe-2S)-binding protein</fullName>
    </submittedName>
</protein>
<gene>
    <name evidence="2" type="ORF">F7O44_10760</name>
</gene>
<keyword evidence="3" id="KW-1185">Reference proteome</keyword>
<evidence type="ECO:0000313" key="2">
    <source>
        <dbReference type="EMBL" id="NDL57555.1"/>
    </source>
</evidence>
<comment type="caution">
    <text evidence="2">The sequence shown here is derived from an EMBL/GenBank/DDBJ whole genome shotgun (WGS) entry which is preliminary data.</text>
</comment>
<sequence>MTGPQTFTFDGREIPFDAGQSVGAALVLAGVRSWRTTRGSGRPRGIFCGIGVCFDCLITIDGRANLRACTVPARSGLDVRSQEGDGRADLHT</sequence>
<evidence type="ECO:0000256" key="1">
    <source>
        <dbReference type="ARBA" id="ARBA00023002"/>
    </source>
</evidence>
<keyword evidence="1" id="KW-0560">Oxidoreductase</keyword>
<evidence type="ECO:0000313" key="3">
    <source>
        <dbReference type="Proteomes" id="UP000460435"/>
    </source>
</evidence>
<dbReference type="SUPFAM" id="SSF54292">
    <property type="entry name" value="2Fe-2S ferredoxin-like"/>
    <property type="match status" value="1"/>
</dbReference>
<proteinExistence type="predicted"/>
<accession>A0A7K3M2N7</accession>
<dbReference type="InterPro" id="IPR036010">
    <property type="entry name" value="2Fe-2S_ferredoxin-like_sf"/>
</dbReference>
<reference evidence="2 3" key="1">
    <citation type="submission" date="2019-11" db="EMBL/GenBank/DDBJ databases">
        <authorList>
            <person name="Li X.-J."/>
            <person name="Feng X.-M."/>
        </authorList>
    </citation>
    <scope>NUCLEOTIDE SEQUENCE [LARGE SCALE GENOMIC DNA]</scope>
    <source>
        <strain evidence="2 3">XMNu-373</strain>
    </source>
</reference>